<evidence type="ECO:0000256" key="1">
    <source>
        <dbReference type="ARBA" id="ARBA00022669"/>
    </source>
</evidence>
<dbReference type="PANTHER" id="PTHR23301:SF0">
    <property type="entry name" value="CHITIN-BINDING TYPE-2 DOMAIN-CONTAINING PROTEIN-RELATED"/>
    <property type="match status" value="1"/>
</dbReference>
<evidence type="ECO:0000256" key="2">
    <source>
        <dbReference type="ARBA" id="ARBA00022729"/>
    </source>
</evidence>
<evidence type="ECO:0000256" key="6">
    <source>
        <dbReference type="SAM" id="SignalP"/>
    </source>
</evidence>
<evidence type="ECO:0000256" key="4">
    <source>
        <dbReference type="ARBA" id="ARBA00023157"/>
    </source>
</evidence>
<dbReference type="Gene3D" id="2.170.140.10">
    <property type="entry name" value="Chitin binding domain"/>
    <property type="match status" value="1"/>
</dbReference>
<feature type="chain" id="PRO_5043575960" evidence="6">
    <location>
        <begin position="22"/>
        <end position="239"/>
    </location>
</feature>
<keyword evidence="4" id="KW-1015">Disulfide bond</keyword>
<dbReference type="AlphaFoldDB" id="A0AAW1JBI7"/>
<dbReference type="SMART" id="SM00494">
    <property type="entry name" value="ChtBD2"/>
    <property type="match status" value="1"/>
</dbReference>
<feature type="signal peptide" evidence="6">
    <location>
        <begin position="1"/>
        <end position="21"/>
    </location>
</feature>
<keyword evidence="5" id="KW-0325">Glycoprotein</keyword>
<dbReference type="InterPro" id="IPR002557">
    <property type="entry name" value="Chitin-bd_dom"/>
</dbReference>
<protein>
    <submittedName>
        <fullName evidence="8">Chitin binding Peritrophin-A domain</fullName>
    </submittedName>
</protein>
<dbReference type="GO" id="GO:0005576">
    <property type="term" value="C:extracellular region"/>
    <property type="evidence" value="ECO:0007669"/>
    <property type="project" value="InterPro"/>
</dbReference>
<feature type="domain" description="Chitin-binding type-2" evidence="7">
    <location>
        <begin position="178"/>
        <end position="237"/>
    </location>
</feature>
<dbReference type="GO" id="GO:0008061">
    <property type="term" value="F:chitin binding"/>
    <property type="evidence" value="ECO:0007669"/>
    <property type="project" value="UniProtKB-KW"/>
</dbReference>
<evidence type="ECO:0000256" key="5">
    <source>
        <dbReference type="ARBA" id="ARBA00023180"/>
    </source>
</evidence>
<organism evidence="8 9">
    <name type="scientific">Popillia japonica</name>
    <name type="common">Japanese beetle</name>
    <dbReference type="NCBI Taxonomy" id="7064"/>
    <lineage>
        <taxon>Eukaryota</taxon>
        <taxon>Metazoa</taxon>
        <taxon>Ecdysozoa</taxon>
        <taxon>Arthropoda</taxon>
        <taxon>Hexapoda</taxon>
        <taxon>Insecta</taxon>
        <taxon>Pterygota</taxon>
        <taxon>Neoptera</taxon>
        <taxon>Endopterygota</taxon>
        <taxon>Coleoptera</taxon>
        <taxon>Polyphaga</taxon>
        <taxon>Scarabaeiformia</taxon>
        <taxon>Scarabaeidae</taxon>
        <taxon>Rutelinae</taxon>
        <taxon>Popillia</taxon>
    </lineage>
</organism>
<evidence type="ECO:0000313" key="9">
    <source>
        <dbReference type="Proteomes" id="UP001458880"/>
    </source>
</evidence>
<dbReference type="PANTHER" id="PTHR23301">
    <property type="entry name" value="CHITIN BINDING PERITROPHIN-A"/>
    <property type="match status" value="1"/>
</dbReference>
<name>A0AAW1JBI7_POPJA</name>
<evidence type="ECO:0000313" key="8">
    <source>
        <dbReference type="EMBL" id="KAK9700450.1"/>
    </source>
</evidence>
<dbReference type="Proteomes" id="UP001458880">
    <property type="component" value="Unassembled WGS sequence"/>
</dbReference>
<dbReference type="EMBL" id="JASPKY010000437">
    <property type="protein sequence ID" value="KAK9700450.1"/>
    <property type="molecule type" value="Genomic_DNA"/>
</dbReference>
<accession>A0AAW1JBI7</accession>
<dbReference type="InterPro" id="IPR036508">
    <property type="entry name" value="Chitin-bd_dom_sf"/>
</dbReference>
<evidence type="ECO:0000256" key="3">
    <source>
        <dbReference type="ARBA" id="ARBA00022737"/>
    </source>
</evidence>
<keyword evidence="2 6" id="KW-0732">Signal</keyword>
<gene>
    <name evidence="8" type="ORF">QE152_g31229</name>
</gene>
<proteinExistence type="predicted"/>
<keyword evidence="3" id="KW-0677">Repeat</keyword>
<sequence length="239" mass="25926">MTVKIIYLSVLILMFSHETSAGGCRHAKPCGHRPKPTTPNPVAETINSKDATTIINNITSSTASTVNQASTEQVIHEDVIFTLEPPTIMEPFTIMAPSTIIIPPIPVKTSTAVEEKESSEVNTELIGNEYHTLITITEVFPTTETASIYETQSTNDTPCNLSTDSDLEEVEDQKGGPIAKCPGSNGIEPAFIADSKDCSVFYMCDWGRPNKMRCPGGLHFNSRLGICDWPCNADCTVSV</sequence>
<dbReference type="SUPFAM" id="SSF57625">
    <property type="entry name" value="Invertebrate chitin-binding proteins"/>
    <property type="match status" value="1"/>
</dbReference>
<keyword evidence="9" id="KW-1185">Reference proteome</keyword>
<comment type="caution">
    <text evidence="8">The sequence shown here is derived from an EMBL/GenBank/DDBJ whole genome shotgun (WGS) entry which is preliminary data.</text>
</comment>
<dbReference type="PROSITE" id="PS50940">
    <property type="entry name" value="CHIT_BIND_II"/>
    <property type="match status" value="1"/>
</dbReference>
<dbReference type="Pfam" id="PF01607">
    <property type="entry name" value="CBM_14"/>
    <property type="match status" value="1"/>
</dbReference>
<evidence type="ECO:0000259" key="7">
    <source>
        <dbReference type="PROSITE" id="PS50940"/>
    </source>
</evidence>
<keyword evidence="1" id="KW-0147">Chitin-binding</keyword>
<dbReference type="InterPro" id="IPR051940">
    <property type="entry name" value="Chitin_bind-dev_reg"/>
</dbReference>
<reference evidence="8 9" key="1">
    <citation type="journal article" date="2024" name="BMC Genomics">
        <title>De novo assembly and annotation of Popillia japonica's genome with initial clues to its potential as an invasive pest.</title>
        <authorList>
            <person name="Cucini C."/>
            <person name="Boschi S."/>
            <person name="Funari R."/>
            <person name="Cardaioli E."/>
            <person name="Iannotti N."/>
            <person name="Marturano G."/>
            <person name="Paoli F."/>
            <person name="Bruttini M."/>
            <person name="Carapelli A."/>
            <person name="Frati F."/>
            <person name="Nardi F."/>
        </authorList>
    </citation>
    <scope>NUCLEOTIDE SEQUENCE [LARGE SCALE GENOMIC DNA]</scope>
    <source>
        <strain evidence="8">DMR45628</strain>
    </source>
</reference>